<evidence type="ECO:0000313" key="2">
    <source>
        <dbReference type="EMBL" id="MFC4638840.1"/>
    </source>
</evidence>
<dbReference type="EMBL" id="JBHSEI010000007">
    <property type="protein sequence ID" value="MFC4638840.1"/>
    <property type="molecule type" value="Genomic_DNA"/>
</dbReference>
<dbReference type="Proteomes" id="UP001595952">
    <property type="component" value="Unassembled WGS sequence"/>
</dbReference>
<comment type="caution">
    <text evidence="2">The sequence shown here is derived from an EMBL/GenBank/DDBJ whole genome shotgun (WGS) entry which is preliminary data.</text>
</comment>
<dbReference type="RefSeq" id="WP_380061843.1">
    <property type="nucleotide sequence ID" value="NZ_JBHSEI010000007.1"/>
</dbReference>
<sequence length="46" mass="5059">MIDVTNPTQQTELQAGALLPLRLKNGGRHDLSLSSPDRPFPNTRDS</sequence>
<keyword evidence="3" id="KW-1185">Reference proteome</keyword>
<name>A0ABV9IBY1_9DEIO</name>
<accession>A0ABV9IBY1</accession>
<evidence type="ECO:0000256" key="1">
    <source>
        <dbReference type="SAM" id="MobiDB-lite"/>
    </source>
</evidence>
<gene>
    <name evidence="2" type="ORF">ACFO0D_10865</name>
</gene>
<protein>
    <submittedName>
        <fullName evidence="2">Uncharacterized protein</fullName>
    </submittedName>
</protein>
<evidence type="ECO:0000313" key="3">
    <source>
        <dbReference type="Proteomes" id="UP001595952"/>
    </source>
</evidence>
<organism evidence="2 3">
    <name type="scientific">Deinococcus hohokamensis</name>
    <dbReference type="NCBI Taxonomy" id="309883"/>
    <lineage>
        <taxon>Bacteria</taxon>
        <taxon>Thermotogati</taxon>
        <taxon>Deinococcota</taxon>
        <taxon>Deinococci</taxon>
        <taxon>Deinococcales</taxon>
        <taxon>Deinococcaceae</taxon>
        <taxon>Deinococcus</taxon>
    </lineage>
</organism>
<feature type="region of interest" description="Disordered" evidence="1">
    <location>
        <begin position="25"/>
        <end position="46"/>
    </location>
</feature>
<proteinExistence type="predicted"/>
<reference evidence="3" key="1">
    <citation type="journal article" date="2019" name="Int. J. Syst. Evol. Microbiol.">
        <title>The Global Catalogue of Microorganisms (GCM) 10K type strain sequencing project: providing services to taxonomists for standard genome sequencing and annotation.</title>
        <authorList>
            <consortium name="The Broad Institute Genomics Platform"/>
            <consortium name="The Broad Institute Genome Sequencing Center for Infectious Disease"/>
            <person name="Wu L."/>
            <person name="Ma J."/>
        </authorList>
    </citation>
    <scope>NUCLEOTIDE SEQUENCE [LARGE SCALE GENOMIC DNA]</scope>
    <source>
        <strain evidence="3">CCUG 55995</strain>
    </source>
</reference>